<dbReference type="Pfam" id="PF05661">
    <property type="entry name" value="DUF808"/>
    <property type="match status" value="1"/>
</dbReference>
<feature type="transmembrane region" description="Helical" evidence="1">
    <location>
        <begin position="275"/>
        <end position="303"/>
    </location>
</feature>
<feature type="transmembrane region" description="Helical" evidence="1">
    <location>
        <begin position="76"/>
        <end position="107"/>
    </location>
</feature>
<reference evidence="2 3" key="1">
    <citation type="submission" date="2020-08" db="EMBL/GenBank/DDBJ databases">
        <title>Winkia gen. nov., sp. nov., isolated from faeces of the Anser albifrons in China.</title>
        <authorList>
            <person name="Liu Q."/>
        </authorList>
    </citation>
    <scope>NUCLEOTIDE SEQUENCE [LARGE SCALE GENOMIC DNA]</scope>
    <source>
        <strain evidence="2 3">C62</strain>
    </source>
</reference>
<comment type="caution">
    <text evidence="2">The sequence shown here is derived from an EMBL/GenBank/DDBJ whole genome shotgun (WGS) entry which is preliminary data.</text>
</comment>
<evidence type="ECO:0000313" key="2">
    <source>
        <dbReference type="EMBL" id="MBD3689555.1"/>
    </source>
</evidence>
<sequence>MAGGLVALLDDIATLARMAAVSADDVAAAAGRASAKAAGVVVDDTAVTPQYLSGIKPERELPIIKRITRGSLRNKLLIILPIALILSEWAPFLIPVILILGGCYLSFEGMEKVWEKIHPSAGHETPRLAQGGDAEDEVVHSAVRTDLILSAEIMVIALNEVAREGLLARAIILIFVAFTITFLVYGVVAVFVKMDDVGAHLAKRHNPWARRLGRVLVAAMPRVLAAIGIIGTFAMVWVGGHILLTSSADLGWHAPHDLVHHLEGYVAGIGGVGGFLAWCVNTACSLVIGAVWGSVLVGIAHVISRVRGS</sequence>
<dbReference type="InterPro" id="IPR008526">
    <property type="entry name" value="YedI"/>
</dbReference>
<keyword evidence="1" id="KW-0472">Membrane</keyword>
<feature type="transmembrane region" description="Helical" evidence="1">
    <location>
        <begin position="212"/>
        <end position="238"/>
    </location>
</feature>
<evidence type="ECO:0000256" key="1">
    <source>
        <dbReference type="SAM" id="Phobius"/>
    </source>
</evidence>
<dbReference type="Proteomes" id="UP000627538">
    <property type="component" value="Unassembled WGS sequence"/>
</dbReference>
<dbReference type="RefSeq" id="WP_191071595.1">
    <property type="nucleotide sequence ID" value="NZ_CP060506.1"/>
</dbReference>
<keyword evidence="1" id="KW-1133">Transmembrane helix</keyword>
<proteinExistence type="predicted"/>
<evidence type="ECO:0000313" key="3">
    <source>
        <dbReference type="Proteomes" id="UP000627538"/>
    </source>
</evidence>
<dbReference type="PANTHER" id="PTHR30503">
    <property type="entry name" value="INNER MEMBRANE PROTEIN YEDI"/>
    <property type="match status" value="1"/>
</dbReference>
<organism evidence="2 3">
    <name type="scientific">Nanchangia anserum</name>
    <dbReference type="NCBI Taxonomy" id="2692125"/>
    <lineage>
        <taxon>Bacteria</taxon>
        <taxon>Bacillati</taxon>
        <taxon>Actinomycetota</taxon>
        <taxon>Actinomycetes</taxon>
        <taxon>Actinomycetales</taxon>
        <taxon>Actinomycetaceae</taxon>
        <taxon>Nanchangia</taxon>
    </lineage>
</organism>
<keyword evidence="1" id="KW-0812">Transmembrane</keyword>
<dbReference type="AlphaFoldDB" id="A0A8I0KQ37"/>
<feature type="transmembrane region" description="Helical" evidence="1">
    <location>
        <begin position="166"/>
        <end position="192"/>
    </location>
</feature>
<name>A0A8I0KQ37_9ACTO</name>
<accession>A0A8I0KQ37</accession>
<dbReference type="PIRSF" id="PIRSF016660">
    <property type="entry name" value="YedI"/>
    <property type="match status" value="1"/>
</dbReference>
<protein>
    <submittedName>
        <fullName evidence="2">DUF808 domain-containing protein</fullName>
    </submittedName>
</protein>
<keyword evidence="3" id="KW-1185">Reference proteome</keyword>
<dbReference type="EMBL" id="JACRUO010000001">
    <property type="protein sequence ID" value="MBD3689555.1"/>
    <property type="molecule type" value="Genomic_DNA"/>
</dbReference>
<gene>
    <name evidence="2" type="ORF">H8R10_04860</name>
</gene>
<dbReference type="PANTHER" id="PTHR30503:SF3">
    <property type="entry name" value="INNER MEMBRANE PROTEIN YEDI"/>
    <property type="match status" value="1"/>
</dbReference>
<dbReference type="GO" id="GO:0005886">
    <property type="term" value="C:plasma membrane"/>
    <property type="evidence" value="ECO:0007669"/>
    <property type="project" value="TreeGrafter"/>
</dbReference>